<keyword evidence="5" id="KW-1185">Reference proteome</keyword>
<dbReference type="Pfam" id="PF00072">
    <property type="entry name" value="Response_reg"/>
    <property type="match status" value="1"/>
</dbReference>
<dbReference type="PANTHER" id="PTHR44591:SF20">
    <property type="entry name" value="PROTEIN PILH"/>
    <property type="match status" value="1"/>
</dbReference>
<dbReference type="AlphaFoldDB" id="A0A512NKU3"/>
<protein>
    <recommendedName>
        <fullName evidence="3">Response regulatory domain-containing protein</fullName>
    </recommendedName>
</protein>
<dbReference type="Proteomes" id="UP000321058">
    <property type="component" value="Unassembled WGS sequence"/>
</dbReference>
<dbReference type="RefSeq" id="WP_170303546.1">
    <property type="nucleotide sequence ID" value="NZ_BKAJ01000134.1"/>
</dbReference>
<reference evidence="4 5" key="1">
    <citation type="submission" date="2019-07" db="EMBL/GenBank/DDBJ databases">
        <title>Whole genome shotgun sequence of Reyranella soli NBRC 108950.</title>
        <authorList>
            <person name="Hosoyama A."/>
            <person name="Uohara A."/>
            <person name="Ohji S."/>
            <person name="Ichikawa N."/>
        </authorList>
    </citation>
    <scope>NUCLEOTIDE SEQUENCE [LARGE SCALE GENOMIC DNA]</scope>
    <source>
        <strain evidence="4 5">NBRC 108950</strain>
    </source>
</reference>
<keyword evidence="1 2" id="KW-0597">Phosphoprotein</keyword>
<evidence type="ECO:0000313" key="4">
    <source>
        <dbReference type="EMBL" id="GEP59569.1"/>
    </source>
</evidence>
<gene>
    <name evidence="4" type="ORF">RSO01_67350</name>
</gene>
<dbReference type="InterPro" id="IPR011006">
    <property type="entry name" value="CheY-like_superfamily"/>
</dbReference>
<dbReference type="SUPFAM" id="SSF52172">
    <property type="entry name" value="CheY-like"/>
    <property type="match status" value="1"/>
</dbReference>
<dbReference type="InterPro" id="IPR001789">
    <property type="entry name" value="Sig_transdc_resp-reg_receiver"/>
</dbReference>
<dbReference type="PANTHER" id="PTHR44591">
    <property type="entry name" value="STRESS RESPONSE REGULATOR PROTEIN 1"/>
    <property type="match status" value="1"/>
</dbReference>
<name>A0A512NKU3_9HYPH</name>
<accession>A0A512NKU3</accession>
<dbReference type="InterPro" id="IPR050595">
    <property type="entry name" value="Bact_response_regulator"/>
</dbReference>
<sequence>MTPWLSGKSVLIVEDEFLIGLMLTKEIERAGGTTIGPATSVADALKEIETRVIDLVILDAKLVDGSGADLAVCIEERRIPYVVVSGYDEVDLPSGLRRAPFIAKPISVPVLLEAIEGLSAGLMPTERSSWSSADRL</sequence>
<dbReference type="SMART" id="SM00448">
    <property type="entry name" value="REC"/>
    <property type="match status" value="1"/>
</dbReference>
<organism evidence="4 5">
    <name type="scientific">Reyranella soli</name>
    <dbReference type="NCBI Taxonomy" id="1230389"/>
    <lineage>
        <taxon>Bacteria</taxon>
        <taxon>Pseudomonadati</taxon>
        <taxon>Pseudomonadota</taxon>
        <taxon>Alphaproteobacteria</taxon>
        <taxon>Hyphomicrobiales</taxon>
        <taxon>Reyranellaceae</taxon>
        <taxon>Reyranella</taxon>
    </lineage>
</organism>
<dbReference type="EMBL" id="BKAJ01000134">
    <property type="protein sequence ID" value="GEP59569.1"/>
    <property type="molecule type" value="Genomic_DNA"/>
</dbReference>
<feature type="domain" description="Response regulatory" evidence="3">
    <location>
        <begin position="9"/>
        <end position="119"/>
    </location>
</feature>
<proteinExistence type="predicted"/>
<feature type="modified residue" description="4-aspartylphosphate" evidence="2">
    <location>
        <position position="59"/>
    </location>
</feature>
<evidence type="ECO:0000313" key="5">
    <source>
        <dbReference type="Proteomes" id="UP000321058"/>
    </source>
</evidence>
<evidence type="ECO:0000259" key="3">
    <source>
        <dbReference type="PROSITE" id="PS50110"/>
    </source>
</evidence>
<dbReference type="GO" id="GO:0000160">
    <property type="term" value="P:phosphorelay signal transduction system"/>
    <property type="evidence" value="ECO:0007669"/>
    <property type="project" value="InterPro"/>
</dbReference>
<dbReference type="Gene3D" id="3.40.50.2300">
    <property type="match status" value="1"/>
</dbReference>
<comment type="caution">
    <text evidence="4">The sequence shown here is derived from an EMBL/GenBank/DDBJ whole genome shotgun (WGS) entry which is preliminary data.</text>
</comment>
<evidence type="ECO:0000256" key="1">
    <source>
        <dbReference type="ARBA" id="ARBA00022553"/>
    </source>
</evidence>
<dbReference type="PROSITE" id="PS50110">
    <property type="entry name" value="RESPONSE_REGULATORY"/>
    <property type="match status" value="1"/>
</dbReference>
<evidence type="ECO:0000256" key="2">
    <source>
        <dbReference type="PROSITE-ProRule" id="PRU00169"/>
    </source>
</evidence>